<evidence type="ECO:0000313" key="6">
    <source>
        <dbReference type="EMBL" id="VAX01771.1"/>
    </source>
</evidence>
<evidence type="ECO:0008006" key="7">
    <source>
        <dbReference type="Google" id="ProtNLM"/>
    </source>
</evidence>
<comment type="subcellular location">
    <subcellularLocation>
        <location evidence="1">Cell membrane</location>
        <topology evidence="1">Single-pass membrane protein</topology>
    </subcellularLocation>
</comment>
<dbReference type="EMBL" id="UOFV01000271">
    <property type="protein sequence ID" value="VAX01771.1"/>
    <property type="molecule type" value="Genomic_DNA"/>
</dbReference>
<protein>
    <recommendedName>
        <fullName evidence="7">Adventurous gliding motility protein S</fullName>
    </recommendedName>
</protein>
<organism evidence="6">
    <name type="scientific">hydrothermal vent metagenome</name>
    <dbReference type="NCBI Taxonomy" id="652676"/>
    <lineage>
        <taxon>unclassified sequences</taxon>
        <taxon>metagenomes</taxon>
        <taxon>ecological metagenomes</taxon>
    </lineage>
</organism>
<keyword evidence="2" id="KW-1003">Cell membrane</keyword>
<dbReference type="GO" id="GO:0005886">
    <property type="term" value="C:plasma membrane"/>
    <property type="evidence" value="ECO:0007669"/>
    <property type="project" value="UniProtKB-SubCell"/>
</dbReference>
<sequence>MSVSRRAKRMERHHARTKRTASLNMVSLMDIFTILVFFLLVSSSSVQDLPNAKQIKLPESVSNQLPKETVVIIVGADDIVVQGRKIASVADVMRSKSTEIKALKDELLRLTARKVRTKTVDGKPVLREVTIMGDKKIPFALLKKIMLTCTKASYSNISLAVLRKRDKG</sequence>
<evidence type="ECO:0000256" key="1">
    <source>
        <dbReference type="ARBA" id="ARBA00004162"/>
    </source>
</evidence>
<keyword evidence="4" id="KW-1133">Transmembrane helix</keyword>
<keyword evidence="5" id="KW-0472">Membrane</keyword>
<keyword evidence="3" id="KW-0812">Transmembrane</keyword>
<evidence type="ECO:0000256" key="3">
    <source>
        <dbReference type="ARBA" id="ARBA00022692"/>
    </source>
</evidence>
<evidence type="ECO:0000256" key="4">
    <source>
        <dbReference type="ARBA" id="ARBA00022989"/>
    </source>
</evidence>
<name>A0A3B1AJ84_9ZZZZ</name>
<dbReference type="Pfam" id="PF02472">
    <property type="entry name" value="ExbD"/>
    <property type="match status" value="1"/>
</dbReference>
<dbReference type="InterPro" id="IPR003400">
    <property type="entry name" value="ExbD"/>
</dbReference>
<gene>
    <name evidence="6" type="ORF">MNBD_GAMMA19-1473</name>
</gene>
<proteinExistence type="predicted"/>
<accession>A0A3B1AJ84</accession>
<evidence type="ECO:0000256" key="2">
    <source>
        <dbReference type="ARBA" id="ARBA00022475"/>
    </source>
</evidence>
<reference evidence="6" key="1">
    <citation type="submission" date="2018-06" db="EMBL/GenBank/DDBJ databases">
        <authorList>
            <person name="Zhirakovskaya E."/>
        </authorList>
    </citation>
    <scope>NUCLEOTIDE SEQUENCE</scope>
</reference>
<dbReference type="AlphaFoldDB" id="A0A3B1AJ84"/>
<evidence type="ECO:0000256" key="5">
    <source>
        <dbReference type="ARBA" id="ARBA00023136"/>
    </source>
</evidence>
<dbReference type="GO" id="GO:0022857">
    <property type="term" value="F:transmembrane transporter activity"/>
    <property type="evidence" value="ECO:0007669"/>
    <property type="project" value="InterPro"/>
</dbReference>